<keyword evidence="3" id="KW-1185">Reference proteome</keyword>
<evidence type="ECO:0000313" key="2">
    <source>
        <dbReference type="EMBL" id="TCO62880.1"/>
    </source>
</evidence>
<dbReference type="EMBL" id="SLWS01000002">
    <property type="protein sequence ID" value="TCO62880.1"/>
    <property type="molecule type" value="Genomic_DNA"/>
</dbReference>
<feature type="compositionally biased region" description="Basic and acidic residues" evidence="1">
    <location>
        <begin position="1"/>
        <end position="10"/>
    </location>
</feature>
<comment type="caution">
    <text evidence="2">The sequence shown here is derived from an EMBL/GenBank/DDBJ whole genome shotgun (WGS) entry which is preliminary data.</text>
</comment>
<proteinExistence type="predicted"/>
<sequence>MFPAPERPRLPTESYGRYAQEDRLDEAPAWRQPCGQSRPTSDNVAFESAAWAFEADIVKTPCGPRRPNQHPLRHGARAPASFRGCGTGYRHVPGQGNHWFTWVSGRSPRRPTKTAEPGTPNTANGGCVAYEDDDQERRRWPGAAQSPRIQLANTVRIGAAATGGGLPSGYLLARQSDDGRHDAVAMGTVWERIRVDLYPDANVVKIASSPSSPQRERPVDDARQLTHLTSGNMLVGGSGIEPVTSTVSTKINKVSHQRKHNSSRSDRSVESRWMRFSAVGCIYCRLPICSHVLLPSSSCNRRSSIDIDRLATRRHDHLDESCVRVPTCRLSCVDEVLGTRTVRQEDRTCCCDWLTSA</sequence>
<protein>
    <submittedName>
        <fullName evidence="2">Uncharacterized protein</fullName>
    </submittedName>
</protein>
<evidence type="ECO:0000256" key="1">
    <source>
        <dbReference type="SAM" id="MobiDB-lite"/>
    </source>
</evidence>
<gene>
    <name evidence="2" type="ORF">EV192_1021020</name>
</gene>
<feature type="region of interest" description="Disordered" evidence="1">
    <location>
        <begin position="1"/>
        <end position="41"/>
    </location>
</feature>
<name>A0A4V2S889_9PSEU</name>
<reference evidence="2 3" key="1">
    <citation type="submission" date="2019-03" db="EMBL/GenBank/DDBJ databases">
        <title>Genomic Encyclopedia of Type Strains, Phase IV (KMG-IV): sequencing the most valuable type-strain genomes for metagenomic binning, comparative biology and taxonomic classification.</title>
        <authorList>
            <person name="Goeker M."/>
        </authorList>
    </citation>
    <scope>NUCLEOTIDE SEQUENCE [LARGE SCALE GENOMIC DNA]</scope>
    <source>
        <strain evidence="2 3">DSM 45934</strain>
    </source>
</reference>
<feature type="region of interest" description="Disordered" evidence="1">
    <location>
        <begin position="103"/>
        <end position="126"/>
    </location>
</feature>
<accession>A0A4V2S889</accession>
<dbReference type="Proteomes" id="UP000295680">
    <property type="component" value="Unassembled WGS sequence"/>
</dbReference>
<dbReference type="AlphaFoldDB" id="A0A4V2S889"/>
<feature type="compositionally biased region" description="Basic and acidic residues" evidence="1">
    <location>
        <begin position="19"/>
        <end position="28"/>
    </location>
</feature>
<organism evidence="2 3">
    <name type="scientific">Actinocrispum wychmicini</name>
    <dbReference type="NCBI Taxonomy" id="1213861"/>
    <lineage>
        <taxon>Bacteria</taxon>
        <taxon>Bacillati</taxon>
        <taxon>Actinomycetota</taxon>
        <taxon>Actinomycetes</taxon>
        <taxon>Pseudonocardiales</taxon>
        <taxon>Pseudonocardiaceae</taxon>
        <taxon>Actinocrispum</taxon>
    </lineage>
</organism>
<evidence type="ECO:0000313" key="3">
    <source>
        <dbReference type="Proteomes" id="UP000295680"/>
    </source>
</evidence>